<sequence>MHDRQCLSSITTATYFLTAFRGHKHKRRLLVIAANATIRFKHHLLQHVNTLSCVVGACTCVCVFAYRSAEISSRYNNDNNNNNNNNNNTGGLAAARFYT</sequence>
<dbReference type="EnsemblMetazoa" id="GPPI029354-RA">
    <property type="protein sequence ID" value="GPPI029354-PA"/>
    <property type="gene ID" value="GPPI029354"/>
</dbReference>
<protein>
    <submittedName>
        <fullName evidence="2">Uncharacterized protein</fullName>
    </submittedName>
</protein>
<organism evidence="2 3">
    <name type="scientific">Glossina palpalis gambiensis</name>
    <dbReference type="NCBI Taxonomy" id="67801"/>
    <lineage>
        <taxon>Eukaryota</taxon>
        <taxon>Metazoa</taxon>
        <taxon>Ecdysozoa</taxon>
        <taxon>Arthropoda</taxon>
        <taxon>Hexapoda</taxon>
        <taxon>Insecta</taxon>
        <taxon>Pterygota</taxon>
        <taxon>Neoptera</taxon>
        <taxon>Endopterygota</taxon>
        <taxon>Diptera</taxon>
        <taxon>Brachycera</taxon>
        <taxon>Muscomorpha</taxon>
        <taxon>Hippoboscoidea</taxon>
        <taxon>Glossinidae</taxon>
        <taxon>Glossina</taxon>
    </lineage>
</organism>
<dbReference type="EMBL" id="JXJN01013892">
    <property type="status" value="NOT_ANNOTATED_CDS"/>
    <property type="molecule type" value="Genomic_DNA"/>
</dbReference>
<dbReference type="VEuPathDB" id="VectorBase:GPPI029354"/>
<name>A0A1B0BGM2_9MUSC</name>
<evidence type="ECO:0000313" key="2">
    <source>
        <dbReference type="EnsemblMetazoa" id="GPPI029354-PA"/>
    </source>
</evidence>
<feature type="region of interest" description="Disordered" evidence="1">
    <location>
        <begin position="77"/>
        <end position="99"/>
    </location>
</feature>
<dbReference type="AlphaFoldDB" id="A0A1B0BGM2"/>
<accession>A0A1B0BGM2</accession>
<reference evidence="3" key="1">
    <citation type="submission" date="2015-01" db="EMBL/GenBank/DDBJ databases">
        <authorList>
            <person name="Aksoy S."/>
            <person name="Warren W."/>
            <person name="Wilson R.K."/>
        </authorList>
    </citation>
    <scope>NUCLEOTIDE SEQUENCE [LARGE SCALE GENOMIC DNA]</scope>
    <source>
        <strain evidence="3">IAEA</strain>
    </source>
</reference>
<feature type="compositionally biased region" description="Low complexity" evidence="1">
    <location>
        <begin position="77"/>
        <end position="88"/>
    </location>
</feature>
<dbReference type="Proteomes" id="UP000092460">
    <property type="component" value="Unassembled WGS sequence"/>
</dbReference>
<evidence type="ECO:0000313" key="3">
    <source>
        <dbReference type="Proteomes" id="UP000092460"/>
    </source>
</evidence>
<keyword evidence="3" id="KW-1185">Reference proteome</keyword>
<proteinExistence type="predicted"/>
<reference evidence="2" key="2">
    <citation type="submission" date="2020-05" db="UniProtKB">
        <authorList>
            <consortium name="EnsemblMetazoa"/>
        </authorList>
    </citation>
    <scope>IDENTIFICATION</scope>
    <source>
        <strain evidence="2">IAEA</strain>
    </source>
</reference>
<evidence type="ECO:0000256" key="1">
    <source>
        <dbReference type="SAM" id="MobiDB-lite"/>
    </source>
</evidence>